<feature type="non-terminal residue" evidence="2">
    <location>
        <position position="1"/>
    </location>
</feature>
<evidence type="ECO:0000313" key="3">
    <source>
        <dbReference type="Proteomes" id="UP000796761"/>
    </source>
</evidence>
<accession>A0A8K1GNL2</accession>
<keyword evidence="3" id="KW-1185">Reference proteome</keyword>
<feature type="region of interest" description="Disordered" evidence="1">
    <location>
        <begin position="25"/>
        <end position="74"/>
    </location>
</feature>
<proteinExistence type="predicted"/>
<evidence type="ECO:0000313" key="2">
    <source>
        <dbReference type="EMBL" id="TRZ20680.1"/>
    </source>
</evidence>
<sequence>IWHGVRAGRAASGSHNFVLLLEGKGKGPRGAVAAPAASSKSSSPPRARRRIPAPGLLRPAGNSAGQAPGGDTSE</sequence>
<feature type="compositionally biased region" description="Low complexity" evidence="1">
    <location>
        <begin position="29"/>
        <end position="45"/>
    </location>
</feature>
<gene>
    <name evidence="2" type="ORF">HGM15179_006404</name>
</gene>
<reference evidence="2" key="1">
    <citation type="submission" date="2019-04" db="EMBL/GenBank/DDBJ databases">
        <title>Genome assembly of Zosterops borbonicus 15179.</title>
        <authorList>
            <person name="Leroy T."/>
            <person name="Anselmetti Y."/>
            <person name="Tilak M.-K."/>
            <person name="Nabholz B."/>
        </authorList>
    </citation>
    <scope>NUCLEOTIDE SEQUENCE</scope>
    <source>
        <strain evidence="2">HGM_15179</strain>
        <tissue evidence="2">Muscle</tissue>
    </source>
</reference>
<feature type="non-terminal residue" evidence="2">
    <location>
        <position position="74"/>
    </location>
</feature>
<dbReference type="EMBL" id="SWJQ01000142">
    <property type="protein sequence ID" value="TRZ20680.1"/>
    <property type="molecule type" value="Genomic_DNA"/>
</dbReference>
<dbReference type="AlphaFoldDB" id="A0A8K1GNL2"/>
<dbReference type="Proteomes" id="UP000796761">
    <property type="component" value="Unassembled WGS sequence"/>
</dbReference>
<name>A0A8K1GNL2_9PASS</name>
<protein>
    <submittedName>
        <fullName evidence="2">Uncharacterized protein</fullName>
    </submittedName>
</protein>
<comment type="caution">
    <text evidence="2">The sequence shown here is derived from an EMBL/GenBank/DDBJ whole genome shotgun (WGS) entry which is preliminary data.</text>
</comment>
<organism evidence="2 3">
    <name type="scientific">Zosterops borbonicus</name>
    <dbReference type="NCBI Taxonomy" id="364589"/>
    <lineage>
        <taxon>Eukaryota</taxon>
        <taxon>Metazoa</taxon>
        <taxon>Chordata</taxon>
        <taxon>Craniata</taxon>
        <taxon>Vertebrata</taxon>
        <taxon>Euteleostomi</taxon>
        <taxon>Archelosauria</taxon>
        <taxon>Archosauria</taxon>
        <taxon>Dinosauria</taxon>
        <taxon>Saurischia</taxon>
        <taxon>Theropoda</taxon>
        <taxon>Coelurosauria</taxon>
        <taxon>Aves</taxon>
        <taxon>Neognathae</taxon>
        <taxon>Neoaves</taxon>
        <taxon>Telluraves</taxon>
        <taxon>Australaves</taxon>
        <taxon>Passeriformes</taxon>
        <taxon>Sylvioidea</taxon>
        <taxon>Zosteropidae</taxon>
        <taxon>Zosterops</taxon>
    </lineage>
</organism>
<evidence type="ECO:0000256" key="1">
    <source>
        <dbReference type="SAM" id="MobiDB-lite"/>
    </source>
</evidence>